<keyword evidence="12 15" id="KW-0511">Multifunctional enzyme</keyword>
<dbReference type="GO" id="GO:0006284">
    <property type="term" value="P:base-excision repair"/>
    <property type="evidence" value="ECO:0007669"/>
    <property type="project" value="InterPro"/>
</dbReference>
<dbReference type="CDD" id="cd08966">
    <property type="entry name" value="EcFpg-like_N"/>
    <property type="match status" value="1"/>
</dbReference>
<dbReference type="InterPro" id="IPR035937">
    <property type="entry name" value="FPG_N"/>
</dbReference>
<evidence type="ECO:0000256" key="1">
    <source>
        <dbReference type="ARBA" id="ARBA00001668"/>
    </source>
</evidence>
<feature type="binding site" evidence="15">
    <location>
        <position position="163"/>
    </location>
    <ligand>
        <name>DNA</name>
        <dbReference type="ChEBI" id="CHEBI:16991"/>
    </ligand>
</feature>
<dbReference type="PROSITE" id="PS51068">
    <property type="entry name" value="FPG_CAT"/>
    <property type="match status" value="1"/>
</dbReference>
<evidence type="ECO:0000256" key="10">
    <source>
        <dbReference type="ARBA" id="ARBA00023204"/>
    </source>
</evidence>
<dbReference type="Pfam" id="PF01149">
    <property type="entry name" value="Fapy_DNA_glyco"/>
    <property type="match status" value="1"/>
</dbReference>
<evidence type="ECO:0000256" key="5">
    <source>
        <dbReference type="ARBA" id="ARBA00022763"/>
    </source>
</evidence>
<comment type="subunit">
    <text evidence="3 15">Monomer.</text>
</comment>
<dbReference type="PROSITE" id="PS51066">
    <property type="entry name" value="ZF_FPG_2"/>
    <property type="match status" value="1"/>
</dbReference>
<dbReference type="InterPro" id="IPR000214">
    <property type="entry name" value="Znf_DNA_glyclase/AP_lyase"/>
</dbReference>
<feature type="binding site" evidence="15">
    <location>
        <position position="117"/>
    </location>
    <ligand>
        <name>DNA</name>
        <dbReference type="ChEBI" id="CHEBI:16991"/>
    </ligand>
</feature>
<dbReference type="NCBIfam" id="NF002211">
    <property type="entry name" value="PRK01103.1"/>
    <property type="match status" value="1"/>
</dbReference>
<evidence type="ECO:0000256" key="13">
    <source>
        <dbReference type="ARBA" id="ARBA00023295"/>
    </source>
</evidence>
<keyword evidence="8 15" id="KW-0862">Zinc</keyword>
<keyword evidence="13 15" id="KW-0326">Glycosidase</keyword>
<dbReference type="PANTHER" id="PTHR22993:SF9">
    <property type="entry name" value="FORMAMIDOPYRIMIDINE-DNA GLYCOSYLASE"/>
    <property type="match status" value="1"/>
</dbReference>
<dbReference type="SMART" id="SM00898">
    <property type="entry name" value="Fapy_DNA_glyco"/>
    <property type="match status" value="1"/>
</dbReference>
<dbReference type="GO" id="GO:0003684">
    <property type="term" value="F:damaged DNA binding"/>
    <property type="evidence" value="ECO:0007669"/>
    <property type="project" value="InterPro"/>
</dbReference>
<keyword evidence="5 15" id="KW-0227">DNA damage</keyword>
<dbReference type="GO" id="GO:0140078">
    <property type="term" value="F:class I DNA-(apurinic or apyrimidinic site) endonuclease activity"/>
    <property type="evidence" value="ECO:0007669"/>
    <property type="project" value="UniProtKB-EC"/>
</dbReference>
<evidence type="ECO:0000256" key="4">
    <source>
        <dbReference type="ARBA" id="ARBA00022723"/>
    </source>
</evidence>
<dbReference type="Pfam" id="PF06827">
    <property type="entry name" value="zf-FPG_IleRS"/>
    <property type="match status" value="1"/>
</dbReference>
<dbReference type="SUPFAM" id="SSF57716">
    <property type="entry name" value="Glucocorticoid receptor-like (DNA-binding domain)"/>
    <property type="match status" value="1"/>
</dbReference>
<organism evidence="18 19">
    <name type="scientific">Candidatus Thiopontia autotrophica</name>
    <dbReference type="NCBI Taxonomy" id="2841688"/>
    <lineage>
        <taxon>Bacteria</taxon>
        <taxon>Pseudomonadati</taxon>
        <taxon>Pseudomonadota</taxon>
        <taxon>Gammaproteobacteria</taxon>
        <taxon>Candidatus Thiopontia</taxon>
    </lineage>
</organism>
<evidence type="ECO:0000313" key="18">
    <source>
        <dbReference type="EMBL" id="MBC8520352.1"/>
    </source>
</evidence>
<comment type="cofactor">
    <cofactor evidence="15">
        <name>Zn(2+)</name>
        <dbReference type="ChEBI" id="CHEBI:29105"/>
    </cofactor>
    <text evidence="15">Binds 1 zinc ion per subunit.</text>
</comment>
<evidence type="ECO:0000256" key="11">
    <source>
        <dbReference type="ARBA" id="ARBA00023239"/>
    </source>
</evidence>
<evidence type="ECO:0000256" key="9">
    <source>
        <dbReference type="ARBA" id="ARBA00023125"/>
    </source>
</evidence>
<dbReference type="SUPFAM" id="SSF81624">
    <property type="entry name" value="N-terminal domain of MutM-like DNA repair proteins"/>
    <property type="match status" value="1"/>
</dbReference>
<dbReference type="FunFam" id="1.10.8.50:FF:000003">
    <property type="entry name" value="Formamidopyrimidine-DNA glycosylase"/>
    <property type="match status" value="1"/>
</dbReference>
<dbReference type="GO" id="GO:0034039">
    <property type="term" value="F:8-oxo-7,8-dihydroguanine DNA N-glycosylase activity"/>
    <property type="evidence" value="ECO:0007669"/>
    <property type="project" value="TreeGrafter"/>
</dbReference>
<evidence type="ECO:0000256" key="6">
    <source>
        <dbReference type="ARBA" id="ARBA00022771"/>
    </source>
</evidence>
<accession>A0A8J6TY03</accession>
<feature type="domain" description="Formamidopyrimidine-DNA glycosylase catalytic" evidence="17">
    <location>
        <begin position="2"/>
        <end position="120"/>
    </location>
</feature>
<dbReference type="GO" id="GO:0008270">
    <property type="term" value="F:zinc ion binding"/>
    <property type="evidence" value="ECO:0007669"/>
    <property type="project" value="UniProtKB-UniRule"/>
</dbReference>
<dbReference type="PROSITE" id="PS01242">
    <property type="entry name" value="ZF_FPG_1"/>
    <property type="match status" value="1"/>
</dbReference>
<name>A0A8J6TY03_9GAMM</name>
<dbReference type="AlphaFoldDB" id="A0A8J6TY03"/>
<dbReference type="InterPro" id="IPR015886">
    <property type="entry name" value="H2TH_FPG"/>
</dbReference>
<dbReference type="PANTHER" id="PTHR22993">
    <property type="entry name" value="FORMAMIDOPYRIMIDINE-DNA GLYCOSYLASE"/>
    <property type="match status" value="1"/>
</dbReference>
<evidence type="ECO:0000256" key="8">
    <source>
        <dbReference type="ARBA" id="ARBA00022833"/>
    </source>
</evidence>
<keyword evidence="10 15" id="KW-0234">DNA repair</keyword>
<dbReference type="InterPro" id="IPR015887">
    <property type="entry name" value="DNA_glyclase_Znf_dom_DNA_BS"/>
</dbReference>
<evidence type="ECO:0000259" key="17">
    <source>
        <dbReference type="PROSITE" id="PS51068"/>
    </source>
</evidence>
<dbReference type="Proteomes" id="UP000654401">
    <property type="component" value="Unassembled WGS sequence"/>
</dbReference>
<dbReference type="InterPro" id="IPR012319">
    <property type="entry name" value="FPG_cat"/>
</dbReference>
<protein>
    <recommendedName>
        <fullName evidence="15">Formamidopyrimidine-DNA glycosylase</fullName>
        <shortName evidence="15">Fapy-DNA glycosylase</shortName>
        <ecNumber evidence="15">3.2.2.23</ecNumber>
    </recommendedName>
    <alternativeName>
        <fullName evidence="15">DNA-(apurinic or apyrimidinic site) lyase MutM</fullName>
        <shortName evidence="15">AP lyase MutM</shortName>
        <ecNumber evidence="15">4.2.99.18</ecNumber>
    </alternativeName>
</protein>
<feature type="active site" description="Proton donor; for beta-elimination activity" evidence="15">
    <location>
        <position position="58"/>
    </location>
</feature>
<dbReference type="EMBL" id="JACNFK010000039">
    <property type="protein sequence ID" value="MBC8520352.1"/>
    <property type="molecule type" value="Genomic_DNA"/>
</dbReference>
<dbReference type="EC" id="4.2.99.18" evidence="15"/>
<comment type="function">
    <text evidence="15">Involved in base excision repair of DNA damaged by oxidation or by mutagenic agents. Acts as DNA glycosylase that recognizes and removes damaged bases. Has a preference for oxidized purines, such as 7,8-dihydro-8-oxoguanine (8-oxoG). Has AP (apurinic/apyrimidinic) lyase activity and introduces nicks in the DNA strand. Cleaves the DNA backbone by beta-delta elimination to generate a single-strand break at the site of the removed base with both 3'- and 5'-phosphates.</text>
</comment>
<reference evidence="18 19" key="1">
    <citation type="submission" date="2020-08" db="EMBL/GenBank/DDBJ databases">
        <title>Bridging the membrane lipid divide: bacteria of the FCB group superphylum have the potential to synthesize archaeal ether lipids.</title>
        <authorList>
            <person name="Villanueva L."/>
            <person name="Von Meijenfeldt F.A.B."/>
            <person name="Westbye A.B."/>
            <person name="Yadav S."/>
            <person name="Hopmans E.C."/>
            <person name="Dutilh B.E."/>
            <person name="Sinninghe Damste J.S."/>
        </authorList>
    </citation>
    <scope>NUCLEOTIDE SEQUENCE [LARGE SCALE GENOMIC DNA]</scope>
    <source>
        <strain evidence="18">NIOZ-UU100</strain>
    </source>
</reference>
<keyword evidence="6 15" id="KW-0863">Zinc-finger</keyword>
<gene>
    <name evidence="15 18" type="primary">mutM</name>
    <name evidence="15" type="synonym">fpg</name>
    <name evidence="18" type="ORF">H8D24_08130</name>
</gene>
<keyword evidence="9 15" id="KW-0238">DNA-binding</keyword>
<evidence type="ECO:0000256" key="15">
    <source>
        <dbReference type="HAMAP-Rule" id="MF_00103"/>
    </source>
</evidence>
<feature type="domain" description="FPG-type" evidence="16">
    <location>
        <begin position="248"/>
        <end position="282"/>
    </location>
</feature>
<dbReference type="Gene3D" id="3.20.190.10">
    <property type="entry name" value="MutM-like, N-terminal"/>
    <property type="match status" value="1"/>
</dbReference>
<dbReference type="InterPro" id="IPR020629">
    <property type="entry name" value="FPG_Glyclase"/>
</dbReference>
<dbReference type="EC" id="3.2.2.23" evidence="15"/>
<dbReference type="Gene3D" id="1.10.8.50">
    <property type="match status" value="1"/>
</dbReference>
<feature type="binding site" evidence="15">
    <location>
        <position position="98"/>
    </location>
    <ligand>
        <name>DNA</name>
        <dbReference type="ChEBI" id="CHEBI:16991"/>
    </ligand>
</feature>
<keyword evidence="4 15" id="KW-0479">Metal-binding</keyword>
<feature type="active site" description="Proton donor; for delta-elimination activity" evidence="15">
    <location>
        <position position="272"/>
    </location>
</feature>
<dbReference type="HAMAP" id="MF_00103">
    <property type="entry name" value="Fapy_DNA_glycosyl"/>
    <property type="match status" value="1"/>
</dbReference>
<proteinExistence type="inferred from homology"/>
<evidence type="ECO:0000256" key="2">
    <source>
        <dbReference type="ARBA" id="ARBA00009409"/>
    </source>
</evidence>
<dbReference type="InterPro" id="IPR010979">
    <property type="entry name" value="Ribosomal_uS13-like_H2TH"/>
</dbReference>
<dbReference type="NCBIfam" id="TIGR00577">
    <property type="entry name" value="fpg"/>
    <property type="match status" value="1"/>
</dbReference>
<dbReference type="FunFam" id="3.20.190.10:FF:000001">
    <property type="entry name" value="Formamidopyrimidine-DNA glycosylase"/>
    <property type="match status" value="1"/>
</dbReference>
<sequence length="282" mass="32197">MPELPEVETTRRGIEPACLGQSITKVIVRQRSLRWPIPKGIEQKLKGAIFRKVSRRAKYLLLEIARNTAHNNHATIILHLGMTGTFRVLEQGTPAEKHDHIDILLDNDTLLRFRDPRRFGAFILTTEPPKQHPLLKNLGIEPVLYGHTAEDVAEHLYAQSRKRKTSIKSFLMNQKIITGVGNIYACESLFLSSIHPKRACNKISKQRYLELARAIISTLTTSIKQGGTTLQDFRNSEGKPGYFQQQLLVYGRENEPCTECGSTIRKITQNQRSTWYCPRCQH</sequence>
<dbReference type="InterPro" id="IPR010663">
    <property type="entry name" value="Znf_FPG/IleRS"/>
</dbReference>
<dbReference type="SUPFAM" id="SSF46946">
    <property type="entry name" value="S13-like H2TH domain"/>
    <property type="match status" value="1"/>
</dbReference>
<evidence type="ECO:0000256" key="7">
    <source>
        <dbReference type="ARBA" id="ARBA00022801"/>
    </source>
</evidence>
<keyword evidence="11 15" id="KW-0456">Lyase</keyword>
<evidence type="ECO:0000259" key="16">
    <source>
        <dbReference type="PROSITE" id="PS51066"/>
    </source>
</evidence>
<evidence type="ECO:0000256" key="3">
    <source>
        <dbReference type="ARBA" id="ARBA00011245"/>
    </source>
</evidence>
<dbReference type="SMART" id="SM01232">
    <property type="entry name" value="H2TH"/>
    <property type="match status" value="1"/>
</dbReference>
<comment type="catalytic activity">
    <reaction evidence="14 15">
        <text>2'-deoxyribonucleotide-(2'-deoxyribose 5'-phosphate)-2'-deoxyribonucleotide-DNA = a 3'-end 2'-deoxyribonucleotide-(2,3-dehydro-2,3-deoxyribose 5'-phosphate)-DNA + a 5'-end 5'-phospho-2'-deoxyribonucleoside-DNA + H(+)</text>
        <dbReference type="Rhea" id="RHEA:66592"/>
        <dbReference type="Rhea" id="RHEA-COMP:13180"/>
        <dbReference type="Rhea" id="RHEA-COMP:16897"/>
        <dbReference type="Rhea" id="RHEA-COMP:17067"/>
        <dbReference type="ChEBI" id="CHEBI:15378"/>
        <dbReference type="ChEBI" id="CHEBI:136412"/>
        <dbReference type="ChEBI" id="CHEBI:157695"/>
        <dbReference type="ChEBI" id="CHEBI:167181"/>
        <dbReference type="EC" id="4.2.99.18"/>
    </reaction>
</comment>
<feature type="active site" description="Schiff-base intermediate with DNA" evidence="15">
    <location>
        <position position="2"/>
    </location>
</feature>
<comment type="catalytic activity">
    <reaction evidence="1 15">
        <text>Hydrolysis of DNA containing ring-opened 7-methylguanine residues, releasing 2,6-diamino-4-hydroxy-5-(N-methyl)formamidopyrimidine.</text>
        <dbReference type="EC" id="3.2.2.23"/>
    </reaction>
</comment>
<feature type="active site" description="Proton donor" evidence="15">
    <location>
        <position position="3"/>
    </location>
</feature>
<evidence type="ECO:0000256" key="12">
    <source>
        <dbReference type="ARBA" id="ARBA00023268"/>
    </source>
</evidence>
<dbReference type="Pfam" id="PF06831">
    <property type="entry name" value="H2TH"/>
    <property type="match status" value="1"/>
</dbReference>
<comment type="similarity">
    <text evidence="2 15">Belongs to the FPG family.</text>
</comment>
<comment type="caution">
    <text evidence="18">The sequence shown here is derived from an EMBL/GenBank/DDBJ whole genome shotgun (WGS) entry which is preliminary data.</text>
</comment>
<evidence type="ECO:0000313" key="19">
    <source>
        <dbReference type="Proteomes" id="UP000654401"/>
    </source>
</evidence>
<evidence type="ECO:0000256" key="14">
    <source>
        <dbReference type="ARBA" id="ARBA00044632"/>
    </source>
</evidence>
<keyword evidence="7 15" id="KW-0378">Hydrolase</keyword>